<keyword evidence="3" id="KW-0411">Iron-sulfur</keyword>
<evidence type="ECO:0000313" key="6">
    <source>
        <dbReference type="Proteomes" id="UP000006250"/>
    </source>
</evidence>
<dbReference type="GO" id="GO:0051536">
    <property type="term" value="F:iron-sulfur cluster binding"/>
    <property type="evidence" value="ECO:0007669"/>
    <property type="project" value="UniProtKB-KW"/>
</dbReference>
<feature type="domain" description="4Fe-4S ferredoxin-type" evidence="4">
    <location>
        <begin position="41"/>
        <end position="70"/>
    </location>
</feature>
<dbReference type="OrthoDB" id="9804603at2"/>
<feature type="domain" description="4Fe-4S ferredoxin-type" evidence="4">
    <location>
        <begin position="2"/>
        <end position="31"/>
    </location>
</feature>
<dbReference type="Gene3D" id="3.30.70.3270">
    <property type="match status" value="1"/>
</dbReference>
<evidence type="ECO:0000259" key="4">
    <source>
        <dbReference type="PROSITE" id="PS51379"/>
    </source>
</evidence>
<gene>
    <name evidence="5" type="ORF">DesfrDRAFT_4028</name>
</gene>
<dbReference type="RefSeq" id="WP_005996996.1">
    <property type="nucleotide sequence ID" value="NZ_AECZ01000054.1"/>
</dbReference>
<evidence type="ECO:0000256" key="2">
    <source>
        <dbReference type="ARBA" id="ARBA00023004"/>
    </source>
</evidence>
<protein>
    <submittedName>
        <fullName evidence="5">4Fe-4S ferredoxin iron-sulfur binding domain protein</fullName>
    </submittedName>
</protein>
<dbReference type="InterPro" id="IPR017900">
    <property type="entry name" value="4Fe4S_Fe_S_CS"/>
</dbReference>
<dbReference type="EMBL" id="AECZ01000054">
    <property type="protein sequence ID" value="EFL49248.1"/>
    <property type="molecule type" value="Genomic_DNA"/>
</dbReference>
<dbReference type="eggNOG" id="COG1143">
    <property type="taxonomic scope" value="Bacteria"/>
</dbReference>
<sequence>MSRIAIDEERCKGCLLCVEVCPKSIIVASSRFNTKGYKVAEVPEAAMEKCTGCASCAQMCPDVAIKVWRTAKSKAKENA</sequence>
<evidence type="ECO:0000313" key="5">
    <source>
        <dbReference type="EMBL" id="EFL49248.1"/>
    </source>
</evidence>
<dbReference type="Gene3D" id="3.30.70.20">
    <property type="match status" value="1"/>
</dbReference>
<dbReference type="PANTHER" id="PTHR43122">
    <property type="entry name" value="FERREDOXIN SUBUNIT OF PYRUVATE:FLAVODOXIN OXIDOREDUCTASE-RELATED"/>
    <property type="match status" value="1"/>
</dbReference>
<dbReference type="InterPro" id="IPR017896">
    <property type="entry name" value="4Fe4S_Fe-S-bd"/>
</dbReference>
<dbReference type="Pfam" id="PF12838">
    <property type="entry name" value="Fer4_7"/>
    <property type="match status" value="1"/>
</dbReference>
<proteinExistence type="predicted"/>
<dbReference type="AlphaFoldDB" id="E1K2C8"/>
<dbReference type="STRING" id="596151.DesfrDRAFT_4028"/>
<dbReference type="PROSITE" id="PS00198">
    <property type="entry name" value="4FE4S_FER_1"/>
    <property type="match status" value="2"/>
</dbReference>
<dbReference type="PROSITE" id="PS51379">
    <property type="entry name" value="4FE4S_FER_2"/>
    <property type="match status" value="2"/>
</dbReference>
<keyword evidence="2" id="KW-0408">Iron</keyword>
<dbReference type="SUPFAM" id="SSF54862">
    <property type="entry name" value="4Fe-4S ferredoxins"/>
    <property type="match status" value="1"/>
</dbReference>
<accession>E1K2C8</accession>
<name>E1K2C8_SOLFR</name>
<keyword evidence="6" id="KW-1185">Reference proteome</keyword>
<dbReference type="Proteomes" id="UP000006250">
    <property type="component" value="Unassembled WGS sequence"/>
</dbReference>
<evidence type="ECO:0000256" key="3">
    <source>
        <dbReference type="ARBA" id="ARBA00023014"/>
    </source>
</evidence>
<evidence type="ECO:0000256" key="1">
    <source>
        <dbReference type="ARBA" id="ARBA00022723"/>
    </source>
</evidence>
<comment type="caution">
    <text evidence="5">The sequence shown here is derived from an EMBL/GenBank/DDBJ whole genome shotgun (WGS) entry which is preliminary data.</text>
</comment>
<reference evidence="5 6" key="1">
    <citation type="submission" date="2010-08" db="EMBL/GenBank/DDBJ databases">
        <title>The draft genome of Desulfovibrio fructosovorans JJ.</title>
        <authorList>
            <consortium name="US DOE Joint Genome Institute (JGI-PGF)"/>
            <person name="Lucas S."/>
            <person name="Copeland A."/>
            <person name="Lapidus A."/>
            <person name="Cheng J.-F."/>
            <person name="Bruce D."/>
            <person name="Goodwin L."/>
            <person name="Pitluck S."/>
            <person name="Land M.L."/>
            <person name="Hauser L."/>
            <person name="Chang Y.-J."/>
            <person name="Jeffries C."/>
            <person name="Wall J.D."/>
            <person name="Stahl D.A."/>
            <person name="Arkin A.P."/>
            <person name="Dehal P."/>
            <person name="Stolyar S.M."/>
            <person name="Hazen T.C."/>
            <person name="Woyke T.J."/>
        </authorList>
    </citation>
    <scope>NUCLEOTIDE SEQUENCE [LARGE SCALE GENOMIC DNA]</scope>
    <source>
        <strain evidence="5 6">JJ</strain>
    </source>
</reference>
<keyword evidence="1" id="KW-0479">Metal-binding</keyword>
<dbReference type="GO" id="GO:0046872">
    <property type="term" value="F:metal ion binding"/>
    <property type="evidence" value="ECO:0007669"/>
    <property type="project" value="UniProtKB-KW"/>
</dbReference>
<dbReference type="PANTHER" id="PTHR43122:SF2">
    <property type="entry name" value="FERREDOXIN SUBUNIT OF PYRUVATE:FLAVODOXIN OXIDOREDUCTASE"/>
    <property type="match status" value="1"/>
</dbReference>
<organism evidence="5 6">
    <name type="scientific">Solidesulfovibrio fructosivorans JJ]</name>
    <dbReference type="NCBI Taxonomy" id="596151"/>
    <lineage>
        <taxon>Bacteria</taxon>
        <taxon>Pseudomonadati</taxon>
        <taxon>Thermodesulfobacteriota</taxon>
        <taxon>Desulfovibrionia</taxon>
        <taxon>Desulfovibrionales</taxon>
        <taxon>Desulfovibrionaceae</taxon>
        <taxon>Solidesulfovibrio</taxon>
    </lineage>
</organism>